<evidence type="ECO:0000256" key="7">
    <source>
        <dbReference type="ARBA" id="ARBA00023136"/>
    </source>
</evidence>
<sequence length="504" mass="54648">MGRSSKSRYIAIASGSETSTYTIHNSKPIRHSTTEEDLLGGPDTFVELSDLAPGECSALHVAIIQAATCVGPTALVLPYVFLLGGFLLTLILLPIFAFVACALRLRLVQLGISHGVYSLHGLATIAFGHKGAIMSGLLQVTVSGGLITTYFAILFQDLPILLTQALNLNDNLDSSTTYPSVIWLLRDRVRFAELLTAGVVVPFCLGWSSHTKLKRSCMMVALALFVAWFFVLVNAPTLHKRDVPLFSSGFSSDYLTMHIAVCHSMAILATAFASPHHTFHSFYALQERSIGRFAWLSIGSTLISIFWALGFGVGGYVSFLSDTKADVLQNYINTGGDIPSNHSWMYWIMIPFCAIPCIALEIVVSQHTIQFFSRAKYSFNAGTDDILFWSQPAPSQLEPGTRRESNKTRSGFNWKSKLVTATAVIAIAQAAIFTRYSIATAMSVTGTISGLTLLFILPAACHLKLTVGDDDDDRGGWLLMRLFPTLSIATGLVGIISCAIVAAV</sequence>
<comment type="caution">
    <text evidence="10">The sequence shown here is derived from an EMBL/GenBank/DDBJ whole genome shotgun (WGS) entry which is preliminary data.</text>
</comment>
<dbReference type="PANTHER" id="PTHR22950:SF458">
    <property type="entry name" value="SODIUM-COUPLED NEUTRAL AMINO ACID TRANSPORTER 11-RELATED"/>
    <property type="match status" value="1"/>
</dbReference>
<dbReference type="GO" id="GO:0015179">
    <property type="term" value="F:L-amino acid transmembrane transporter activity"/>
    <property type="evidence" value="ECO:0007669"/>
    <property type="project" value="TreeGrafter"/>
</dbReference>
<evidence type="ECO:0000256" key="8">
    <source>
        <dbReference type="SAM" id="Phobius"/>
    </source>
</evidence>
<keyword evidence="6 8" id="KW-1133">Transmembrane helix</keyword>
<dbReference type="EMBL" id="NCKW01015608">
    <property type="protein sequence ID" value="POM62299.1"/>
    <property type="molecule type" value="Genomic_DNA"/>
</dbReference>
<dbReference type="Proteomes" id="UP000237271">
    <property type="component" value="Unassembled WGS sequence"/>
</dbReference>
<reference evidence="10 11" key="1">
    <citation type="journal article" date="2017" name="Genome Biol. Evol.">
        <title>Phytophthora megakarya and P. palmivora, closely related causal agents of cacao black pod rot, underwent increases in genome sizes and gene numbers by different mechanisms.</title>
        <authorList>
            <person name="Ali S.S."/>
            <person name="Shao J."/>
            <person name="Lary D.J."/>
            <person name="Kronmiller B."/>
            <person name="Shen D."/>
            <person name="Strem M.D."/>
            <person name="Amoako-Attah I."/>
            <person name="Akrofi A.Y."/>
            <person name="Begoude B.A."/>
            <person name="Ten Hoopen G.M."/>
            <person name="Coulibaly K."/>
            <person name="Kebe B.I."/>
            <person name="Melnick R.L."/>
            <person name="Guiltinan M.J."/>
            <person name="Tyler B.M."/>
            <person name="Meinhardt L.W."/>
            <person name="Bailey B.A."/>
        </authorList>
    </citation>
    <scope>NUCLEOTIDE SEQUENCE [LARGE SCALE GENOMIC DNA]</scope>
    <source>
        <strain evidence="11">sbr112.9</strain>
    </source>
</reference>
<evidence type="ECO:0000259" key="9">
    <source>
        <dbReference type="Pfam" id="PF01490"/>
    </source>
</evidence>
<name>A0A2P4X9U7_9STRA</name>
<keyword evidence="11" id="KW-1185">Reference proteome</keyword>
<keyword evidence="3" id="KW-0813">Transport</keyword>
<dbReference type="OrthoDB" id="28208at2759"/>
<feature type="domain" description="Amino acid transporter transmembrane" evidence="9">
    <location>
        <begin position="57"/>
        <end position="470"/>
    </location>
</feature>
<dbReference type="GO" id="GO:0016020">
    <property type="term" value="C:membrane"/>
    <property type="evidence" value="ECO:0007669"/>
    <property type="project" value="UniProtKB-SubCell"/>
</dbReference>
<feature type="transmembrane region" description="Helical" evidence="8">
    <location>
        <begin position="133"/>
        <end position="155"/>
    </location>
</feature>
<evidence type="ECO:0000313" key="10">
    <source>
        <dbReference type="EMBL" id="POM62299.1"/>
    </source>
</evidence>
<feature type="transmembrane region" description="Helical" evidence="8">
    <location>
        <begin position="79"/>
        <end position="100"/>
    </location>
</feature>
<evidence type="ECO:0000256" key="1">
    <source>
        <dbReference type="ARBA" id="ARBA00004141"/>
    </source>
</evidence>
<evidence type="ECO:0000313" key="11">
    <source>
        <dbReference type="Proteomes" id="UP000237271"/>
    </source>
</evidence>
<feature type="transmembrane region" description="Helical" evidence="8">
    <location>
        <begin position="412"/>
        <end position="432"/>
    </location>
</feature>
<keyword evidence="4 8" id="KW-0812">Transmembrane</keyword>
<evidence type="ECO:0000256" key="5">
    <source>
        <dbReference type="ARBA" id="ARBA00022970"/>
    </source>
</evidence>
<comment type="similarity">
    <text evidence="2">Belongs to the amino acid/polyamine transporter 2 family.</text>
</comment>
<evidence type="ECO:0000256" key="2">
    <source>
        <dbReference type="ARBA" id="ARBA00008066"/>
    </source>
</evidence>
<feature type="transmembrane region" description="Helical" evidence="8">
    <location>
        <begin position="482"/>
        <end position="503"/>
    </location>
</feature>
<proteinExistence type="inferred from homology"/>
<organism evidence="10 11">
    <name type="scientific">Phytophthora palmivora</name>
    <dbReference type="NCBI Taxonomy" id="4796"/>
    <lineage>
        <taxon>Eukaryota</taxon>
        <taxon>Sar</taxon>
        <taxon>Stramenopiles</taxon>
        <taxon>Oomycota</taxon>
        <taxon>Peronosporomycetes</taxon>
        <taxon>Peronosporales</taxon>
        <taxon>Peronosporaceae</taxon>
        <taxon>Phytophthora</taxon>
    </lineage>
</organism>
<evidence type="ECO:0000256" key="6">
    <source>
        <dbReference type="ARBA" id="ARBA00022989"/>
    </source>
</evidence>
<protein>
    <recommendedName>
        <fullName evidence="9">Amino acid transporter transmembrane domain-containing protein</fullName>
    </recommendedName>
</protein>
<feature type="transmembrane region" description="Helical" evidence="8">
    <location>
        <begin position="438"/>
        <end position="461"/>
    </location>
</feature>
<dbReference type="Pfam" id="PF01490">
    <property type="entry name" value="Aa_trans"/>
    <property type="match status" value="1"/>
</dbReference>
<feature type="transmembrane region" description="Helical" evidence="8">
    <location>
        <begin position="293"/>
        <end position="319"/>
    </location>
</feature>
<feature type="transmembrane region" description="Helical" evidence="8">
    <location>
        <begin position="217"/>
        <end position="235"/>
    </location>
</feature>
<evidence type="ECO:0000256" key="4">
    <source>
        <dbReference type="ARBA" id="ARBA00022692"/>
    </source>
</evidence>
<feature type="transmembrane region" description="Helical" evidence="8">
    <location>
        <begin position="255"/>
        <end position="273"/>
    </location>
</feature>
<dbReference type="AlphaFoldDB" id="A0A2P4X9U7"/>
<feature type="transmembrane region" description="Helical" evidence="8">
    <location>
        <begin position="107"/>
        <end position="127"/>
    </location>
</feature>
<gene>
    <name evidence="10" type="ORF">PHPALM_28562</name>
</gene>
<accession>A0A2P4X9U7</accession>
<dbReference type="PANTHER" id="PTHR22950">
    <property type="entry name" value="AMINO ACID TRANSPORTER"/>
    <property type="match status" value="1"/>
</dbReference>
<comment type="subcellular location">
    <subcellularLocation>
        <location evidence="1">Membrane</location>
        <topology evidence="1">Multi-pass membrane protein</topology>
    </subcellularLocation>
</comment>
<keyword evidence="5" id="KW-0029">Amino-acid transport</keyword>
<evidence type="ECO:0000256" key="3">
    <source>
        <dbReference type="ARBA" id="ARBA00022448"/>
    </source>
</evidence>
<dbReference type="InterPro" id="IPR013057">
    <property type="entry name" value="AA_transpt_TM"/>
</dbReference>
<keyword evidence="7 8" id="KW-0472">Membrane</keyword>
<feature type="transmembrane region" description="Helical" evidence="8">
    <location>
        <begin position="344"/>
        <end position="364"/>
    </location>
</feature>